<dbReference type="PROSITE" id="PS00107">
    <property type="entry name" value="PROTEIN_KINASE_ATP"/>
    <property type="match status" value="1"/>
</dbReference>
<comment type="catalytic activity">
    <reaction evidence="8">
        <text>L-seryl-[protein] + ATP = O-phospho-L-seryl-[protein] + ADP + H(+)</text>
        <dbReference type="Rhea" id="RHEA:17989"/>
        <dbReference type="Rhea" id="RHEA-COMP:9863"/>
        <dbReference type="Rhea" id="RHEA-COMP:11604"/>
        <dbReference type="ChEBI" id="CHEBI:15378"/>
        <dbReference type="ChEBI" id="CHEBI:29999"/>
        <dbReference type="ChEBI" id="CHEBI:30616"/>
        <dbReference type="ChEBI" id="CHEBI:83421"/>
        <dbReference type="ChEBI" id="CHEBI:456216"/>
        <dbReference type="EC" id="2.7.12.1"/>
    </reaction>
</comment>
<keyword evidence="6" id="KW-0418">Kinase</keyword>
<feature type="compositionally biased region" description="Basic and acidic residues" evidence="12">
    <location>
        <begin position="182"/>
        <end position="195"/>
    </location>
</feature>
<evidence type="ECO:0000259" key="13">
    <source>
        <dbReference type="PROSITE" id="PS50011"/>
    </source>
</evidence>
<feature type="binding site" evidence="11">
    <location>
        <position position="316"/>
    </location>
    <ligand>
        <name>ATP</name>
        <dbReference type="ChEBI" id="CHEBI:30616"/>
    </ligand>
</feature>
<dbReference type="GO" id="GO:0005524">
    <property type="term" value="F:ATP binding"/>
    <property type="evidence" value="ECO:0007669"/>
    <property type="project" value="UniProtKB-UniRule"/>
</dbReference>
<evidence type="ECO:0000256" key="8">
    <source>
        <dbReference type="ARBA" id="ARBA00049003"/>
    </source>
</evidence>
<comment type="caution">
    <text evidence="14">The sequence shown here is derived from an EMBL/GenBank/DDBJ whole genome shotgun (WGS) entry which is preliminary data.</text>
</comment>
<comment type="catalytic activity">
    <reaction evidence="9">
        <text>L-threonyl-[protein] + ATP = O-phospho-L-threonyl-[protein] + ADP + H(+)</text>
        <dbReference type="Rhea" id="RHEA:46608"/>
        <dbReference type="Rhea" id="RHEA-COMP:11060"/>
        <dbReference type="Rhea" id="RHEA-COMP:11605"/>
        <dbReference type="ChEBI" id="CHEBI:15378"/>
        <dbReference type="ChEBI" id="CHEBI:30013"/>
        <dbReference type="ChEBI" id="CHEBI:30616"/>
        <dbReference type="ChEBI" id="CHEBI:61977"/>
        <dbReference type="ChEBI" id="CHEBI:456216"/>
        <dbReference type="EC" id="2.7.12.1"/>
    </reaction>
</comment>
<dbReference type="PROSITE" id="PS00108">
    <property type="entry name" value="PROTEIN_KINASE_ST"/>
    <property type="match status" value="1"/>
</dbReference>
<dbReference type="PROSITE" id="PS50011">
    <property type="entry name" value="PROTEIN_KINASE_DOM"/>
    <property type="match status" value="1"/>
</dbReference>
<dbReference type="CDD" id="cd14210">
    <property type="entry name" value="PKc_DYRK"/>
    <property type="match status" value="1"/>
</dbReference>
<evidence type="ECO:0000256" key="11">
    <source>
        <dbReference type="PROSITE-ProRule" id="PRU10141"/>
    </source>
</evidence>
<evidence type="ECO:0000313" key="15">
    <source>
        <dbReference type="Proteomes" id="UP001295684"/>
    </source>
</evidence>
<dbReference type="SMART" id="SM00220">
    <property type="entry name" value="S_TKc"/>
    <property type="match status" value="1"/>
</dbReference>
<evidence type="ECO:0000256" key="4">
    <source>
        <dbReference type="ARBA" id="ARBA00022679"/>
    </source>
</evidence>
<proteinExistence type="inferred from homology"/>
<keyword evidence="7 11" id="KW-0067">ATP-binding</keyword>
<dbReference type="EMBL" id="CAMPGE010029602">
    <property type="protein sequence ID" value="CAI2387081.1"/>
    <property type="molecule type" value="Genomic_DNA"/>
</dbReference>
<dbReference type="InterPro" id="IPR011009">
    <property type="entry name" value="Kinase-like_dom_sf"/>
</dbReference>
<reference evidence="14" key="1">
    <citation type="submission" date="2023-07" db="EMBL/GenBank/DDBJ databases">
        <authorList>
            <consortium name="AG Swart"/>
            <person name="Singh M."/>
            <person name="Singh A."/>
            <person name="Seah K."/>
            <person name="Emmerich C."/>
        </authorList>
    </citation>
    <scope>NUCLEOTIDE SEQUENCE</scope>
    <source>
        <strain evidence="14">DP1</strain>
    </source>
</reference>
<dbReference type="AlphaFoldDB" id="A0AAD2DC45"/>
<keyword evidence="3" id="KW-0723">Serine/threonine-protein kinase</keyword>
<feature type="region of interest" description="Disordered" evidence="12">
    <location>
        <begin position="90"/>
        <end position="112"/>
    </location>
</feature>
<gene>
    <name evidence="14" type="ORF">ECRASSUSDP1_LOCUS28708</name>
</gene>
<feature type="region of interest" description="Disordered" evidence="12">
    <location>
        <begin position="171"/>
        <end position="220"/>
    </location>
</feature>
<evidence type="ECO:0000256" key="9">
    <source>
        <dbReference type="ARBA" id="ARBA00049308"/>
    </source>
</evidence>
<accession>A0AAD2DC45</accession>
<dbReference type="InterPro" id="IPR008271">
    <property type="entry name" value="Ser/Thr_kinase_AS"/>
</dbReference>
<dbReference type="Proteomes" id="UP001295684">
    <property type="component" value="Unassembled WGS sequence"/>
</dbReference>
<dbReference type="GO" id="GO:0005856">
    <property type="term" value="C:cytoskeleton"/>
    <property type="evidence" value="ECO:0007669"/>
    <property type="project" value="TreeGrafter"/>
</dbReference>
<dbReference type="PANTHER" id="PTHR24058">
    <property type="entry name" value="DUAL SPECIFICITY PROTEIN KINASE"/>
    <property type="match status" value="1"/>
</dbReference>
<evidence type="ECO:0000256" key="7">
    <source>
        <dbReference type="ARBA" id="ARBA00022840"/>
    </source>
</evidence>
<name>A0AAD2DC45_EUPCR</name>
<dbReference type="InterPro" id="IPR050494">
    <property type="entry name" value="Ser_Thr_dual-spec_kinase"/>
</dbReference>
<dbReference type="SUPFAM" id="SSF56112">
    <property type="entry name" value="Protein kinase-like (PK-like)"/>
    <property type="match status" value="1"/>
</dbReference>
<protein>
    <recommendedName>
        <fullName evidence="2">dual-specificity kinase</fullName>
        <ecNumber evidence="2">2.7.12.1</ecNumber>
    </recommendedName>
</protein>
<dbReference type="GO" id="GO:0004674">
    <property type="term" value="F:protein serine/threonine kinase activity"/>
    <property type="evidence" value="ECO:0007669"/>
    <property type="project" value="UniProtKB-KW"/>
</dbReference>
<keyword evidence="5 11" id="KW-0547">Nucleotide-binding</keyword>
<dbReference type="EC" id="2.7.12.1" evidence="2"/>
<dbReference type="InterPro" id="IPR042521">
    <property type="entry name" value="DYRK"/>
</dbReference>
<feature type="compositionally biased region" description="Low complexity" evidence="12">
    <location>
        <begin position="95"/>
        <end position="104"/>
    </location>
</feature>
<evidence type="ECO:0000256" key="6">
    <source>
        <dbReference type="ARBA" id="ARBA00022777"/>
    </source>
</evidence>
<sequence>MLSLGCNQAARTSRRSRSTCIQACSLSCSPLVTRAQCCRRLICRGLRKRSRRHLQSINKMINYTTIRKQAPSFERGPESIGSTIKILKYPKGSKDNSASSKSGSMVKYSTLSNNTSKNMTCKSISINQGKPQNNSKVIRFSRYMKEHRKKPKASKKDEVSKCEIDLFASSQKISSRRRRSGSKKESQDMLEESKTVPHSLRSPSNKITSRDTEKSLPLSPERALKMFQDKGLSKFEEGEILDFKSIYFVGTTEKKIEPTEDLNTNFGFDDNRGDYKTVENDHISYRYEILSTLGQGSFGKVYKAFDHKNKKLVALKIIRNKKKFEFQANIEIKVLLEIKKYDDKDKSNIIKIIDHFKFRNHICLSFDLYSINLYELIKSNDHKGFPLDIVRRIAIQILQGLRFLKKRGICHCDLKPENILLKKNNKTGIKIIDLGSSCFVKDQVYTYIQSRFYRAPEIMLGIPYTPAIDMWSFACICVELYTGFPLFPGESEEEQFSLIMEYKGIPPINLLQSSTRREIFFDDDLQPKKVKDAIEDVIEINSKALSELLYMGVPDDQKETITPFIKFIDACLHWDPNLRLSPNEALRHEWITSIFD</sequence>
<keyword evidence="4" id="KW-0808">Transferase</keyword>
<evidence type="ECO:0000256" key="3">
    <source>
        <dbReference type="ARBA" id="ARBA00022527"/>
    </source>
</evidence>
<evidence type="ECO:0000256" key="12">
    <source>
        <dbReference type="SAM" id="MobiDB-lite"/>
    </source>
</evidence>
<evidence type="ECO:0000256" key="10">
    <source>
        <dbReference type="ARBA" id="ARBA00051680"/>
    </source>
</evidence>
<dbReference type="InterPro" id="IPR017441">
    <property type="entry name" value="Protein_kinase_ATP_BS"/>
</dbReference>
<keyword evidence="15" id="KW-1185">Reference proteome</keyword>
<dbReference type="Gene3D" id="3.30.200.20">
    <property type="entry name" value="Phosphorylase Kinase, domain 1"/>
    <property type="match status" value="1"/>
</dbReference>
<dbReference type="GO" id="GO:0005737">
    <property type="term" value="C:cytoplasm"/>
    <property type="evidence" value="ECO:0007669"/>
    <property type="project" value="TreeGrafter"/>
</dbReference>
<dbReference type="GO" id="GO:0004712">
    <property type="term" value="F:protein serine/threonine/tyrosine kinase activity"/>
    <property type="evidence" value="ECO:0007669"/>
    <property type="project" value="UniProtKB-EC"/>
</dbReference>
<dbReference type="InterPro" id="IPR000719">
    <property type="entry name" value="Prot_kinase_dom"/>
</dbReference>
<dbReference type="PANTHER" id="PTHR24058:SF22">
    <property type="entry name" value="DUAL SPECIFICITY TYROSINE-PHOSPHORYLATION-REGULATED KINASE 4"/>
    <property type="match status" value="1"/>
</dbReference>
<feature type="domain" description="Protein kinase" evidence="13">
    <location>
        <begin position="287"/>
        <end position="591"/>
    </location>
</feature>
<comment type="catalytic activity">
    <reaction evidence="10">
        <text>L-tyrosyl-[protein] + ATP = O-phospho-L-tyrosyl-[protein] + ADP + H(+)</text>
        <dbReference type="Rhea" id="RHEA:10596"/>
        <dbReference type="Rhea" id="RHEA-COMP:10136"/>
        <dbReference type="Rhea" id="RHEA-COMP:20101"/>
        <dbReference type="ChEBI" id="CHEBI:15378"/>
        <dbReference type="ChEBI" id="CHEBI:30616"/>
        <dbReference type="ChEBI" id="CHEBI:46858"/>
        <dbReference type="ChEBI" id="CHEBI:61978"/>
        <dbReference type="ChEBI" id="CHEBI:456216"/>
        <dbReference type="EC" id="2.7.12.1"/>
    </reaction>
</comment>
<evidence type="ECO:0000256" key="5">
    <source>
        <dbReference type="ARBA" id="ARBA00022741"/>
    </source>
</evidence>
<evidence type="ECO:0000256" key="1">
    <source>
        <dbReference type="ARBA" id="ARBA00008867"/>
    </source>
</evidence>
<evidence type="ECO:0000256" key="2">
    <source>
        <dbReference type="ARBA" id="ARBA00013203"/>
    </source>
</evidence>
<comment type="similarity">
    <text evidence="1">Belongs to the protein kinase superfamily. CMGC Ser/Thr protein kinase family. MNB/DYRK subfamily.</text>
</comment>
<dbReference type="Gene3D" id="3.30.10.30">
    <property type="entry name" value="DYRK"/>
    <property type="match status" value="1"/>
</dbReference>
<evidence type="ECO:0000313" key="14">
    <source>
        <dbReference type="EMBL" id="CAI2387081.1"/>
    </source>
</evidence>
<dbReference type="Gene3D" id="1.10.510.10">
    <property type="entry name" value="Transferase(Phosphotransferase) domain 1"/>
    <property type="match status" value="1"/>
</dbReference>
<organism evidence="14 15">
    <name type="scientific">Euplotes crassus</name>
    <dbReference type="NCBI Taxonomy" id="5936"/>
    <lineage>
        <taxon>Eukaryota</taxon>
        <taxon>Sar</taxon>
        <taxon>Alveolata</taxon>
        <taxon>Ciliophora</taxon>
        <taxon>Intramacronucleata</taxon>
        <taxon>Spirotrichea</taxon>
        <taxon>Hypotrichia</taxon>
        <taxon>Euplotida</taxon>
        <taxon>Euplotidae</taxon>
        <taxon>Moneuplotes</taxon>
    </lineage>
</organism>
<dbReference type="Pfam" id="PF00069">
    <property type="entry name" value="Pkinase"/>
    <property type="match status" value="1"/>
</dbReference>